<dbReference type="GO" id="GO:0008428">
    <property type="term" value="F:ribonuclease inhibitor activity"/>
    <property type="evidence" value="ECO:0007669"/>
    <property type="project" value="InterPro"/>
</dbReference>
<dbReference type="EC" id="4.1.1.112" evidence="10"/>
<feature type="binding site" evidence="9">
    <location>
        <position position="112"/>
    </location>
    <ligand>
        <name>substrate</name>
    </ligand>
</feature>
<evidence type="ECO:0000256" key="3">
    <source>
        <dbReference type="ARBA" id="ARBA00008621"/>
    </source>
</evidence>
<dbReference type="HOGENOM" id="CLU_072626_4_0_6"/>
<evidence type="ECO:0000256" key="7">
    <source>
        <dbReference type="ARBA" id="ARBA00025046"/>
    </source>
</evidence>
<keyword evidence="9" id="KW-0460">Magnesium</keyword>
<dbReference type="GO" id="GO:0008948">
    <property type="term" value="F:oxaloacetate decarboxylase activity"/>
    <property type="evidence" value="ECO:0007669"/>
    <property type="project" value="UniProtKB-EC"/>
</dbReference>
<comment type="catalytic activity">
    <reaction evidence="8 10">
        <text>oxaloacetate + H(+) = pyruvate + CO2</text>
        <dbReference type="Rhea" id="RHEA:15641"/>
        <dbReference type="ChEBI" id="CHEBI:15361"/>
        <dbReference type="ChEBI" id="CHEBI:15378"/>
        <dbReference type="ChEBI" id="CHEBI:16452"/>
        <dbReference type="ChEBI" id="CHEBI:16526"/>
        <dbReference type="EC" id="4.1.1.112"/>
    </reaction>
</comment>
<evidence type="ECO:0000256" key="1">
    <source>
        <dbReference type="ARBA" id="ARBA00001342"/>
    </source>
</evidence>
<evidence type="ECO:0000256" key="9">
    <source>
        <dbReference type="PIRSR" id="PIRSR605493-1"/>
    </source>
</evidence>
<keyword evidence="5 9" id="KW-0479">Metal-binding</keyword>
<feature type="binding site" evidence="9">
    <location>
        <begin position="90"/>
        <end position="93"/>
    </location>
    <ligand>
        <name>substrate</name>
    </ligand>
</feature>
<protein>
    <recommendedName>
        <fullName evidence="10">4-hydroxy-4-methyl-2-oxoglutarate aldolase</fullName>
        <shortName evidence="10">HMG aldolase</shortName>
        <ecNumber evidence="10">4.1.1.112</ecNumber>
        <ecNumber evidence="10">4.1.3.17</ecNumber>
    </recommendedName>
    <alternativeName>
        <fullName evidence="10">Oxaloacetate decarboxylase</fullName>
    </alternativeName>
</protein>
<evidence type="ECO:0000256" key="2">
    <source>
        <dbReference type="ARBA" id="ARBA00001968"/>
    </source>
</evidence>
<dbReference type="AlphaFoldDB" id="A5WFY7"/>
<evidence type="ECO:0000256" key="5">
    <source>
        <dbReference type="ARBA" id="ARBA00022723"/>
    </source>
</evidence>
<gene>
    <name evidence="11" type="ordered locus">PsycPRwf_1638</name>
</gene>
<dbReference type="NCBIfam" id="NF006875">
    <property type="entry name" value="PRK09372.1"/>
    <property type="match status" value="1"/>
</dbReference>
<evidence type="ECO:0000256" key="4">
    <source>
        <dbReference type="ARBA" id="ARBA00011233"/>
    </source>
</evidence>
<comment type="subunit">
    <text evidence="4 10">Homotrimer.</text>
</comment>
<sequence length="175" mass="18857">MTEMTKTNFVTCDLLDANPESQVCLPNIEGKSFYSFGGKDRFCGEIVTVKCFEDNSRVKELLNTDGRDAKGEGKVLVVDGGGSMRCALLGDMIAQSAIDNGWAGVVVYGCVRDVDDMAQMDIGVMALGCIPRKSNRRGEGQTDIEIRFGDLTLNSGMIIYADNNGIIASDKPLIA</sequence>
<dbReference type="NCBIfam" id="TIGR01935">
    <property type="entry name" value="NOT-MenG"/>
    <property type="match status" value="1"/>
</dbReference>
<dbReference type="Pfam" id="PF03737">
    <property type="entry name" value="RraA-like"/>
    <property type="match status" value="1"/>
</dbReference>
<comment type="similarity">
    <text evidence="3 10">Belongs to the class II aldolase/RraA-like family.</text>
</comment>
<dbReference type="GO" id="GO:0047443">
    <property type="term" value="F:4-hydroxy-4-methyl-2-oxoglutarate aldolase activity"/>
    <property type="evidence" value="ECO:0007669"/>
    <property type="project" value="UniProtKB-EC"/>
</dbReference>
<dbReference type="EMBL" id="CP000713">
    <property type="protein sequence ID" value="ABQ94578.1"/>
    <property type="molecule type" value="Genomic_DNA"/>
</dbReference>
<dbReference type="GO" id="GO:0051252">
    <property type="term" value="P:regulation of RNA metabolic process"/>
    <property type="evidence" value="ECO:0007669"/>
    <property type="project" value="InterPro"/>
</dbReference>
<dbReference type="STRING" id="349106.PsycPRwf_1638"/>
<feature type="binding site" evidence="9">
    <location>
        <position position="113"/>
    </location>
    <ligand>
        <name>Mg(2+)</name>
        <dbReference type="ChEBI" id="CHEBI:18420"/>
    </ligand>
</feature>
<evidence type="ECO:0000256" key="10">
    <source>
        <dbReference type="RuleBase" id="RU004338"/>
    </source>
</evidence>
<keyword evidence="6 10" id="KW-0456">Lyase</keyword>
<dbReference type="EC" id="4.1.3.17" evidence="10"/>
<dbReference type="KEGG" id="prw:PsycPRwf_1638"/>
<dbReference type="Gene3D" id="3.50.30.40">
    <property type="entry name" value="Ribonuclease E inhibitor RraA/RraA-like"/>
    <property type="match status" value="1"/>
</dbReference>
<organism evidence="11">
    <name type="scientific">Psychrobacter sp. (strain PRwf-1)</name>
    <dbReference type="NCBI Taxonomy" id="349106"/>
    <lineage>
        <taxon>Bacteria</taxon>
        <taxon>Pseudomonadati</taxon>
        <taxon>Pseudomonadota</taxon>
        <taxon>Gammaproteobacteria</taxon>
        <taxon>Moraxellales</taxon>
        <taxon>Moraxellaceae</taxon>
        <taxon>Psychrobacter</taxon>
    </lineage>
</organism>
<dbReference type="InterPro" id="IPR005493">
    <property type="entry name" value="RraA/RraA-like"/>
</dbReference>
<dbReference type="PANTHER" id="PTHR33254">
    <property type="entry name" value="4-HYDROXY-4-METHYL-2-OXOGLUTARATE ALDOLASE 3-RELATED"/>
    <property type="match status" value="1"/>
</dbReference>
<dbReference type="SUPFAM" id="SSF89562">
    <property type="entry name" value="RraA-like"/>
    <property type="match status" value="1"/>
</dbReference>
<dbReference type="PANTHER" id="PTHR33254:SF4">
    <property type="entry name" value="4-HYDROXY-4-METHYL-2-OXOGLUTARATE ALDOLASE 3-RELATED"/>
    <property type="match status" value="1"/>
</dbReference>
<dbReference type="InterPro" id="IPR010203">
    <property type="entry name" value="RraA"/>
</dbReference>
<evidence type="ECO:0000256" key="6">
    <source>
        <dbReference type="ARBA" id="ARBA00023239"/>
    </source>
</evidence>
<evidence type="ECO:0000256" key="8">
    <source>
        <dbReference type="ARBA" id="ARBA00047973"/>
    </source>
</evidence>
<dbReference type="eggNOG" id="COG0684">
    <property type="taxonomic scope" value="Bacteria"/>
</dbReference>
<evidence type="ECO:0000313" key="11">
    <source>
        <dbReference type="EMBL" id="ABQ94578.1"/>
    </source>
</evidence>
<dbReference type="CDD" id="cd16841">
    <property type="entry name" value="RraA_family"/>
    <property type="match status" value="1"/>
</dbReference>
<comment type="catalytic activity">
    <reaction evidence="1 10">
        <text>4-hydroxy-4-methyl-2-oxoglutarate = 2 pyruvate</text>
        <dbReference type="Rhea" id="RHEA:22748"/>
        <dbReference type="ChEBI" id="CHEBI:15361"/>
        <dbReference type="ChEBI" id="CHEBI:58276"/>
        <dbReference type="EC" id="4.1.3.17"/>
    </reaction>
</comment>
<proteinExistence type="inferred from homology"/>
<comment type="cofactor">
    <cofactor evidence="9">
        <name>Mg(2+)</name>
        <dbReference type="ChEBI" id="CHEBI:18420"/>
    </cofactor>
</comment>
<comment type="cofactor">
    <cofactor evidence="2 10">
        <name>a divalent metal cation</name>
        <dbReference type="ChEBI" id="CHEBI:60240"/>
    </cofactor>
</comment>
<accession>A5WFY7</accession>
<name>A5WFY7_PSYWF</name>
<dbReference type="GO" id="GO:0046872">
    <property type="term" value="F:metal ion binding"/>
    <property type="evidence" value="ECO:0007669"/>
    <property type="project" value="UniProtKB-KW"/>
</dbReference>
<dbReference type="InterPro" id="IPR036704">
    <property type="entry name" value="RraA/RraA-like_sf"/>
</dbReference>
<comment type="function">
    <text evidence="7 10">Catalyzes the aldol cleavage of 4-hydroxy-4-methyl-2-oxoglutarate (HMG) into 2 molecules of pyruvate. Also contains a secondary oxaloacetate (OAA) decarboxylase activity due to the common pyruvate enolate transition state formed following C-C bond cleavage in the retro-aldol and decarboxylation reactions.</text>
</comment>
<reference evidence="11" key="1">
    <citation type="submission" date="2007-05" db="EMBL/GenBank/DDBJ databases">
        <title>Complete sequence of chromosome of Psychrobacter sp. PRwf-1.</title>
        <authorList>
            <consortium name="US DOE Joint Genome Institute"/>
            <person name="Copeland A."/>
            <person name="Lucas S."/>
            <person name="Lapidus A."/>
            <person name="Barry K."/>
            <person name="Detter J.C."/>
            <person name="Glavina del Rio T."/>
            <person name="Hammon N."/>
            <person name="Israni S."/>
            <person name="Dalin E."/>
            <person name="Tice H."/>
            <person name="Pitluck S."/>
            <person name="Chain P."/>
            <person name="Malfatti S."/>
            <person name="Shin M."/>
            <person name="Vergez L."/>
            <person name="Schmutz J."/>
            <person name="Larimer F."/>
            <person name="Land M."/>
            <person name="Hauser L."/>
            <person name="Kyrpides N."/>
            <person name="Kim E."/>
            <person name="Tiedje J."/>
            <person name="Richardson P."/>
        </authorList>
    </citation>
    <scope>NUCLEOTIDE SEQUENCE [LARGE SCALE GENOMIC DNA]</scope>
    <source>
        <strain evidence="11">PRwf-1</strain>
    </source>
</reference>